<protein>
    <recommendedName>
        <fullName evidence="4">BZIP domain-containing protein</fullName>
    </recommendedName>
</protein>
<name>A0ABR2JWW3_9EUKA</name>
<evidence type="ECO:0000313" key="3">
    <source>
        <dbReference type="Proteomes" id="UP001470230"/>
    </source>
</evidence>
<evidence type="ECO:0000256" key="1">
    <source>
        <dbReference type="SAM" id="MobiDB-lite"/>
    </source>
</evidence>
<feature type="compositionally biased region" description="Low complexity" evidence="1">
    <location>
        <begin position="25"/>
        <end position="40"/>
    </location>
</feature>
<sequence length="206" mass="23930">MSWELEFDEESNFLSGPFGDGLDQFSMNNGPSSFFSNGSPPQFQGQYPPQNFQQMAQMAQTDPNADMQQPNMAQMNGEDYENYQQQMQYSGFNNFGNPLTMQQFQQPNFFPSQCSPQQIQYLQQQMQLNNPMFSPQMIQQNDNMNPNQISQQNLIEENNKLREFFISLKKKAEQVENTNQKLKGQLDECRNWFKQAMFTGINSGSK</sequence>
<evidence type="ECO:0008006" key="4">
    <source>
        <dbReference type="Google" id="ProtNLM"/>
    </source>
</evidence>
<dbReference type="EMBL" id="JAPFFF010000009">
    <property type="protein sequence ID" value="KAK8883361.1"/>
    <property type="molecule type" value="Genomic_DNA"/>
</dbReference>
<feature type="compositionally biased region" description="Acidic residues" evidence="1">
    <location>
        <begin position="1"/>
        <end position="11"/>
    </location>
</feature>
<reference evidence="2 3" key="1">
    <citation type="submission" date="2024-04" db="EMBL/GenBank/DDBJ databases">
        <title>Tritrichomonas musculus Genome.</title>
        <authorList>
            <person name="Alves-Ferreira E."/>
            <person name="Grigg M."/>
            <person name="Lorenzi H."/>
            <person name="Galac M."/>
        </authorList>
    </citation>
    <scope>NUCLEOTIDE SEQUENCE [LARGE SCALE GENOMIC DNA]</scope>
    <source>
        <strain evidence="2 3">EAF2021</strain>
    </source>
</reference>
<organism evidence="2 3">
    <name type="scientific">Tritrichomonas musculus</name>
    <dbReference type="NCBI Taxonomy" id="1915356"/>
    <lineage>
        <taxon>Eukaryota</taxon>
        <taxon>Metamonada</taxon>
        <taxon>Parabasalia</taxon>
        <taxon>Tritrichomonadida</taxon>
        <taxon>Tritrichomonadidae</taxon>
        <taxon>Tritrichomonas</taxon>
    </lineage>
</organism>
<comment type="caution">
    <text evidence="2">The sequence shown here is derived from an EMBL/GenBank/DDBJ whole genome shotgun (WGS) entry which is preliminary data.</text>
</comment>
<accession>A0ABR2JWW3</accession>
<keyword evidence="3" id="KW-1185">Reference proteome</keyword>
<evidence type="ECO:0000313" key="2">
    <source>
        <dbReference type="EMBL" id="KAK8883361.1"/>
    </source>
</evidence>
<proteinExistence type="predicted"/>
<feature type="region of interest" description="Disordered" evidence="1">
    <location>
        <begin position="1"/>
        <end position="40"/>
    </location>
</feature>
<gene>
    <name evidence="2" type="ORF">M9Y10_046011</name>
</gene>
<dbReference type="Proteomes" id="UP001470230">
    <property type="component" value="Unassembled WGS sequence"/>
</dbReference>